<reference evidence="5 6" key="1">
    <citation type="journal article" date="2018" name="Nat. Ecol. Evol.">
        <title>Pezizomycetes genomes reveal the molecular basis of ectomycorrhizal truffle lifestyle.</title>
        <authorList>
            <person name="Murat C."/>
            <person name="Payen T."/>
            <person name="Noel B."/>
            <person name="Kuo A."/>
            <person name="Morin E."/>
            <person name="Chen J."/>
            <person name="Kohler A."/>
            <person name="Krizsan K."/>
            <person name="Balestrini R."/>
            <person name="Da Silva C."/>
            <person name="Montanini B."/>
            <person name="Hainaut M."/>
            <person name="Levati E."/>
            <person name="Barry K.W."/>
            <person name="Belfiori B."/>
            <person name="Cichocki N."/>
            <person name="Clum A."/>
            <person name="Dockter R.B."/>
            <person name="Fauchery L."/>
            <person name="Guy J."/>
            <person name="Iotti M."/>
            <person name="Le Tacon F."/>
            <person name="Lindquist E.A."/>
            <person name="Lipzen A."/>
            <person name="Malagnac F."/>
            <person name="Mello A."/>
            <person name="Molinier V."/>
            <person name="Miyauchi S."/>
            <person name="Poulain J."/>
            <person name="Riccioni C."/>
            <person name="Rubini A."/>
            <person name="Sitrit Y."/>
            <person name="Splivallo R."/>
            <person name="Traeger S."/>
            <person name="Wang M."/>
            <person name="Zifcakova L."/>
            <person name="Wipf D."/>
            <person name="Zambonelli A."/>
            <person name="Paolocci F."/>
            <person name="Nowrousian M."/>
            <person name="Ottonello S."/>
            <person name="Baldrian P."/>
            <person name="Spatafora J.W."/>
            <person name="Henrissat B."/>
            <person name="Nagy L.G."/>
            <person name="Aury J.M."/>
            <person name="Wincker P."/>
            <person name="Grigoriev I.V."/>
            <person name="Bonfante P."/>
            <person name="Martin F.M."/>
        </authorList>
    </citation>
    <scope>NUCLEOTIDE SEQUENCE [LARGE SCALE GENOMIC DNA]</scope>
    <source>
        <strain evidence="5 6">CCBAS932</strain>
    </source>
</reference>
<keyword evidence="6" id="KW-1185">Reference proteome</keyword>
<name>A0A3N4KDA8_9PEZI</name>
<feature type="domain" description="Tail specific protease" evidence="3">
    <location>
        <begin position="353"/>
        <end position="536"/>
    </location>
</feature>
<dbReference type="InterPro" id="IPR052766">
    <property type="entry name" value="S41A_metabolite_peptidase"/>
</dbReference>
<keyword evidence="2" id="KW-0732">Signal</keyword>
<dbReference type="Pfam" id="PF03572">
    <property type="entry name" value="Peptidase_S41"/>
    <property type="match status" value="1"/>
</dbReference>
<dbReference type="Proteomes" id="UP000277580">
    <property type="component" value="Unassembled WGS sequence"/>
</dbReference>
<evidence type="ECO:0000313" key="5">
    <source>
        <dbReference type="EMBL" id="RPB08470.1"/>
    </source>
</evidence>
<dbReference type="Gene3D" id="3.90.226.10">
    <property type="entry name" value="2-enoyl-CoA Hydratase, Chain A, domain 1"/>
    <property type="match status" value="1"/>
</dbReference>
<dbReference type="InParanoid" id="A0A3N4KDA8"/>
<dbReference type="OrthoDB" id="27214at2759"/>
<dbReference type="InterPro" id="IPR005151">
    <property type="entry name" value="Tail-specific_protease"/>
</dbReference>
<protein>
    <submittedName>
        <fullName evidence="5">Uncharacterized protein</fullName>
    </submittedName>
</protein>
<feature type="domain" description="CPAF-like PDZ" evidence="4">
    <location>
        <begin position="149"/>
        <end position="265"/>
    </location>
</feature>
<dbReference type="Pfam" id="PF23658">
    <property type="entry name" value="PDZ_CPAF_rel"/>
    <property type="match status" value="1"/>
</dbReference>
<dbReference type="GO" id="GO:0006508">
    <property type="term" value="P:proteolysis"/>
    <property type="evidence" value="ECO:0007669"/>
    <property type="project" value="InterPro"/>
</dbReference>
<sequence length="743" mass="84017">MRFSGLSAGAAALALSTLVNTVVAKEDPCSVFAKKRGNRTQGLDAKLWLACIKNVPFNQDRSEKTILGLRRMLGLQSSVVYHLNPPAELELQPFNVNKTLDEIEQKVKNKSNTYKSNWEFDYDLVKMFYRFRDGHTLYEPACTHGYQYVHQYPVIAMADNTTGTPEIYHIHKNYTTGSWQQGVLGQKISKINDMPAADYIRDFTKNSPEFFSFVDPDARWNEMMYSLPAGDSRGRFAKRQLWNGEDITLTWANGTKTKVEWTLTLYPTMVKDGKLKFKDTKGLEKVCFLSKKEIKKITPRKPKNKKKKPKKKKVVAAPKKKKAPKKPEGYPQFAHVGPEHTINSFILPKDKKTAVLTIRKFSVKAMDDDKFILAFQKFVKDSIIRWKKDGVERLIIDVTGNGGGKVILPYDVITQFFPQKAAFTSINMRWSPTTWAYMKSIRQGKAADIFTDMDGKDFKNQADWLGPQPGPQGEYFTKRWKQDYMQLAADDYKLDITHNTTQPFSHENIIVVSNGICASACHSFVEGMQEQGVRTVAYGGRPDRTKLMQAVGGTKGGKVLPFRSIISGLKKGVKNATLVDRPFEEWFPPPIPVRLTAATINSENKFRRGSDTPLEFTITPACQRLSITRETFTDVMTLWQQARDAAWDDKGVPKKCMSAAPAIPGRPTTSTTKKTKNLPLKNLGKNKKTAKKVIKKKVVKGKKVIKKVTNKKKAKQVIVGTKRYSLTNIRKAVWDLLTAAGVR</sequence>
<feature type="signal peptide" evidence="2">
    <location>
        <begin position="1"/>
        <end position="24"/>
    </location>
</feature>
<dbReference type="EMBL" id="ML119163">
    <property type="protein sequence ID" value="RPB08470.1"/>
    <property type="molecule type" value="Genomic_DNA"/>
</dbReference>
<proteinExistence type="predicted"/>
<dbReference type="SUPFAM" id="SSF52096">
    <property type="entry name" value="ClpP/crotonase"/>
    <property type="match status" value="1"/>
</dbReference>
<feature type="region of interest" description="Disordered" evidence="1">
    <location>
        <begin position="298"/>
        <end position="333"/>
    </location>
</feature>
<dbReference type="STRING" id="1392247.A0A3N4KDA8"/>
<accession>A0A3N4KDA8</accession>
<evidence type="ECO:0000256" key="2">
    <source>
        <dbReference type="SAM" id="SignalP"/>
    </source>
</evidence>
<evidence type="ECO:0000256" key="1">
    <source>
        <dbReference type="SAM" id="MobiDB-lite"/>
    </source>
</evidence>
<dbReference type="PANTHER" id="PTHR37049">
    <property type="entry name" value="PEPTIDASE S41 FAMILY PROTEIN"/>
    <property type="match status" value="1"/>
</dbReference>
<gene>
    <name evidence="5" type="ORF">P167DRAFT_567936</name>
</gene>
<evidence type="ECO:0000259" key="4">
    <source>
        <dbReference type="Pfam" id="PF23658"/>
    </source>
</evidence>
<dbReference type="PANTHER" id="PTHR37049:SF4">
    <property type="entry name" value="RHODANESE DOMAIN-CONTAINING PROTEIN"/>
    <property type="match status" value="1"/>
</dbReference>
<dbReference type="InterPro" id="IPR056186">
    <property type="entry name" value="PDZ_CPAF-rel"/>
</dbReference>
<feature type="chain" id="PRO_5017963058" evidence="2">
    <location>
        <begin position="25"/>
        <end position="743"/>
    </location>
</feature>
<dbReference type="InterPro" id="IPR029045">
    <property type="entry name" value="ClpP/crotonase-like_dom_sf"/>
</dbReference>
<organism evidence="5 6">
    <name type="scientific">Morchella conica CCBAS932</name>
    <dbReference type="NCBI Taxonomy" id="1392247"/>
    <lineage>
        <taxon>Eukaryota</taxon>
        <taxon>Fungi</taxon>
        <taxon>Dikarya</taxon>
        <taxon>Ascomycota</taxon>
        <taxon>Pezizomycotina</taxon>
        <taxon>Pezizomycetes</taxon>
        <taxon>Pezizales</taxon>
        <taxon>Morchellaceae</taxon>
        <taxon>Morchella</taxon>
    </lineage>
</organism>
<evidence type="ECO:0000259" key="3">
    <source>
        <dbReference type="Pfam" id="PF03572"/>
    </source>
</evidence>
<dbReference type="AlphaFoldDB" id="A0A3N4KDA8"/>
<evidence type="ECO:0000313" key="6">
    <source>
        <dbReference type="Proteomes" id="UP000277580"/>
    </source>
</evidence>
<feature type="compositionally biased region" description="Basic residues" evidence="1">
    <location>
        <begin position="298"/>
        <end position="324"/>
    </location>
</feature>
<dbReference type="GO" id="GO:0008236">
    <property type="term" value="F:serine-type peptidase activity"/>
    <property type="evidence" value="ECO:0007669"/>
    <property type="project" value="InterPro"/>
</dbReference>